<accession>A0A1I4K7Z5</accession>
<evidence type="ECO:0000256" key="5">
    <source>
        <dbReference type="ARBA" id="ARBA00023180"/>
    </source>
</evidence>
<evidence type="ECO:0000256" key="2">
    <source>
        <dbReference type="ARBA" id="ARBA00022670"/>
    </source>
</evidence>
<reference evidence="8" key="1">
    <citation type="submission" date="2016-10" db="EMBL/GenBank/DDBJ databases">
        <authorList>
            <person name="Varghese N."/>
            <person name="Submissions S."/>
        </authorList>
    </citation>
    <scope>NUCLEOTIDE SEQUENCE [LARGE SCALE GENOMIC DNA]</scope>
    <source>
        <strain evidence="8">Nm44</strain>
    </source>
</reference>
<dbReference type="PANTHER" id="PTHR11802:SF3">
    <property type="entry name" value="RETINOID-INDUCIBLE SERINE CARBOXYPEPTIDASE"/>
    <property type="match status" value="1"/>
</dbReference>
<keyword evidence="1 7" id="KW-0121">Carboxypeptidase</keyword>
<dbReference type="Proteomes" id="UP000183287">
    <property type="component" value="Unassembled WGS sequence"/>
</dbReference>
<feature type="compositionally biased region" description="Basic and acidic residues" evidence="6">
    <location>
        <begin position="175"/>
        <end position="191"/>
    </location>
</feature>
<dbReference type="SUPFAM" id="SSF53474">
    <property type="entry name" value="alpha/beta-Hydrolases"/>
    <property type="match status" value="1"/>
</dbReference>
<dbReference type="GO" id="GO:0006508">
    <property type="term" value="P:proteolysis"/>
    <property type="evidence" value="ECO:0007669"/>
    <property type="project" value="UniProtKB-KW"/>
</dbReference>
<protein>
    <submittedName>
        <fullName evidence="7">Carboxypeptidase C (Cathepsin A)</fullName>
    </submittedName>
</protein>
<dbReference type="STRING" id="44574.AAW31_16810"/>
<organism evidence="7 8">
    <name type="scientific">Nitrosomonas communis</name>
    <dbReference type="NCBI Taxonomy" id="44574"/>
    <lineage>
        <taxon>Bacteria</taxon>
        <taxon>Pseudomonadati</taxon>
        <taxon>Pseudomonadota</taxon>
        <taxon>Betaproteobacteria</taxon>
        <taxon>Nitrosomonadales</taxon>
        <taxon>Nitrosomonadaceae</taxon>
        <taxon>Nitrosomonas</taxon>
    </lineage>
</organism>
<name>A0A1I4K7Z5_9PROT</name>
<keyword evidence="5" id="KW-0325">Glycoprotein</keyword>
<evidence type="ECO:0000256" key="4">
    <source>
        <dbReference type="ARBA" id="ARBA00022801"/>
    </source>
</evidence>
<evidence type="ECO:0000256" key="1">
    <source>
        <dbReference type="ARBA" id="ARBA00022645"/>
    </source>
</evidence>
<dbReference type="InterPro" id="IPR018202">
    <property type="entry name" value="Ser_caboxypep_ser_AS"/>
</dbReference>
<evidence type="ECO:0000313" key="8">
    <source>
        <dbReference type="Proteomes" id="UP000183287"/>
    </source>
</evidence>
<dbReference type="InterPro" id="IPR029058">
    <property type="entry name" value="AB_hydrolase_fold"/>
</dbReference>
<sequence>MQVIRKFVQNPRMIGTLVTIWLCLPQVTIGTGVPEKAQVQAKPVNELGALDPSNRSITSHTFQAGDVKFNYKATAASITVYDKPSKPMGQIFYIAYAMEPQGGRPRPLTFVFNGGPGAASAYLHLGALGPQRVMFNADGTVPPMPAEVVDNPKSWLAFTDLVFVDPVGTGYSRELRYDKSSKTDGKDRRESQYSGNTSPRVKAWGIEEDTVSLSRFIRAYLTEENRWLSPVYLVGESYGGFRVARLSKRLQSEFGIAPTGLILISPALDFSFIWGNERSLWPWVSLLPSYAAVAAVHERSNEITYRADNPRSSLTEVERVALTDYLGGLAAGSLEQEWLEQISKLIGLNKDILLREMGRVPSARFAKALLANQRRVLSLYDGSMTLVDPEPAKSLLIGSDFYLQRLNAPLTAAFNYYVRDRLNFKTDIPFLLLNEEVYQSWNWRSGIRGQQGFAEALSDLKKAMSLNPAMRTQIMHGVFDLITPYYASEIMIKHMALDPRMSNNIQLKVYHGGHMPYLHQKALDSMFEDALQFYKLIP</sequence>
<proteinExistence type="predicted"/>
<dbReference type="PROSITE" id="PS00131">
    <property type="entry name" value="CARBOXYPEPT_SER_SER"/>
    <property type="match status" value="1"/>
</dbReference>
<dbReference type="InterPro" id="IPR001563">
    <property type="entry name" value="Peptidase_S10"/>
</dbReference>
<dbReference type="OrthoDB" id="9770107at2"/>
<keyword evidence="2" id="KW-0645">Protease</keyword>
<evidence type="ECO:0000256" key="6">
    <source>
        <dbReference type="SAM" id="MobiDB-lite"/>
    </source>
</evidence>
<dbReference type="Pfam" id="PF00450">
    <property type="entry name" value="Peptidase_S10"/>
    <property type="match status" value="1"/>
</dbReference>
<feature type="region of interest" description="Disordered" evidence="6">
    <location>
        <begin position="175"/>
        <end position="197"/>
    </location>
</feature>
<dbReference type="PANTHER" id="PTHR11802">
    <property type="entry name" value="SERINE PROTEASE FAMILY S10 SERINE CARBOXYPEPTIDASE"/>
    <property type="match status" value="1"/>
</dbReference>
<keyword evidence="3" id="KW-0732">Signal</keyword>
<dbReference type="EMBL" id="FOUB01000003">
    <property type="protein sequence ID" value="SFL74701.1"/>
    <property type="molecule type" value="Genomic_DNA"/>
</dbReference>
<dbReference type="Gene3D" id="3.40.50.1820">
    <property type="entry name" value="alpha/beta hydrolase"/>
    <property type="match status" value="1"/>
</dbReference>
<keyword evidence="4" id="KW-0378">Hydrolase</keyword>
<gene>
    <name evidence="7" type="ORF">SAMN05421863_1003151</name>
</gene>
<evidence type="ECO:0000256" key="3">
    <source>
        <dbReference type="ARBA" id="ARBA00022729"/>
    </source>
</evidence>
<dbReference type="GO" id="GO:0004185">
    <property type="term" value="F:serine-type carboxypeptidase activity"/>
    <property type="evidence" value="ECO:0007669"/>
    <property type="project" value="InterPro"/>
</dbReference>
<evidence type="ECO:0000313" key="7">
    <source>
        <dbReference type="EMBL" id="SFL74701.1"/>
    </source>
</evidence>
<dbReference type="AlphaFoldDB" id="A0A1I4K7Z5"/>
<keyword evidence="8" id="KW-1185">Reference proteome</keyword>